<evidence type="ECO:0000313" key="1">
    <source>
        <dbReference type="EMBL" id="VFK52769.1"/>
    </source>
</evidence>
<evidence type="ECO:0000313" key="2">
    <source>
        <dbReference type="EMBL" id="VFK53366.1"/>
    </source>
</evidence>
<dbReference type="AlphaFoldDB" id="A0A450ZHU3"/>
<name>A0A450ZHU3_9GAMM</name>
<organism evidence="2">
    <name type="scientific">Candidatus Kentrum sp. TUN</name>
    <dbReference type="NCBI Taxonomy" id="2126343"/>
    <lineage>
        <taxon>Bacteria</taxon>
        <taxon>Pseudomonadati</taxon>
        <taxon>Pseudomonadota</taxon>
        <taxon>Gammaproteobacteria</taxon>
        <taxon>Candidatus Kentrum</taxon>
    </lineage>
</organism>
<gene>
    <name evidence="2" type="ORF">BECKTUN1418E_GA0071001_101518</name>
    <name evidence="1" type="ORF">BECKTUN1418F_GA0071002_101318</name>
</gene>
<dbReference type="EMBL" id="CAADFV010000015">
    <property type="protein sequence ID" value="VFK53366.1"/>
    <property type="molecule type" value="Genomic_DNA"/>
</dbReference>
<protein>
    <submittedName>
        <fullName evidence="2">Uncharacterized protein</fullName>
    </submittedName>
</protein>
<reference evidence="2" key="1">
    <citation type="submission" date="2019-02" db="EMBL/GenBank/DDBJ databases">
        <authorList>
            <person name="Gruber-Vodicka R. H."/>
            <person name="Seah K. B. B."/>
        </authorList>
    </citation>
    <scope>NUCLEOTIDE SEQUENCE</scope>
    <source>
        <strain evidence="2">BECK_BY2</strain>
        <strain evidence="1">BECK_BY3</strain>
    </source>
</reference>
<dbReference type="EMBL" id="CAADFY010000013">
    <property type="protein sequence ID" value="VFK52769.1"/>
    <property type="molecule type" value="Genomic_DNA"/>
</dbReference>
<proteinExistence type="predicted"/>
<sequence length="303" mass="35699">MSTNNNQYNPWGFKLNLMYASIPPRYYRNLRDFNEFNTPRIDIGMLAASLYEQEIYGPNPHFLPRVADKFYEDQRNKIAAIVTNTLLDVGVIANSNEIEFRNGIQFVPPTQEVAAGAYYPEKKYPLFILYVENDTEGDANISGVPFLRVALAKLKKSGKHRELYNWSYEEIRIGRGYEQYQYEPFIAPPLFVAYLKDTYANLDFDYYDPKNISIYEKYSRYFRVDESLKKPYKDFVNRESISEPNEYGEFVIHWDKVPANRSIVAAHNYYDWDDDFQSAQVEAQITARITKLEREISDFRKKL</sequence>
<accession>A0A450ZHU3</accession>